<name>A0ABM3H6K6_9MYRT</name>
<comment type="subcellular location">
    <subcellularLocation>
        <location evidence="1">Secreted</location>
    </subcellularLocation>
</comment>
<dbReference type="Gene3D" id="3.30.430.20">
    <property type="entry name" value="Gnk2 domain, C-X8-C-X2-C motif"/>
    <property type="match status" value="1"/>
</dbReference>
<evidence type="ECO:0000256" key="2">
    <source>
        <dbReference type="ARBA" id="ARBA00022525"/>
    </source>
</evidence>
<dbReference type="RefSeq" id="XP_048132213.1">
    <property type="nucleotide sequence ID" value="XM_048276256.1"/>
</dbReference>
<evidence type="ECO:0000313" key="9">
    <source>
        <dbReference type="RefSeq" id="XP_048132213.1"/>
    </source>
</evidence>
<gene>
    <name evidence="9" type="primary">LOC125314299</name>
</gene>
<proteinExistence type="inferred from homology"/>
<dbReference type="InterPro" id="IPR038408">
    <property type="entry name" value="GNK2_sf"/>
</dbReference>
<dbReference type="InterPro" id="IPR002902">
    <property type="entry name" value="GNK2"/>
</dbReference>
<keyword evidence="3" id="KW-0732">Signal</keyword>
<keyword evidence="4" id="KW-0677">Repeat</keyword>
<keyword evidence="8" id="KW-1185">Reference proteome</keyword>
<feature type="compositionally biased region" description="Low complexity" evidence="6">
    <location>
        <begin position="14"/>
        <end position="24"/>
    </location>
</feature>
<accession>A0ABM3H6K6</accession>
<dbReference type="Proteomes" id="UP000827889">
    <property type="component" value="Chromosome 3"/>
</dbReference>
<dbReference type="PANTHER" id="PTHR32411">
    <property type="entry name" value="CYSTEINE-RICH REPEAT SECRETORY PROTEIN 38-RELATED"/>
    <property type="match status" value="1"/>
</dbReference>
<feature type="region of interest" description="Disordered" evidence="6">
    <location>
        <begin position="1"/>
        <end position="24"/>
    </location>
</feature>
<reference evidence="9" key="1">
    <citation type="submission" date="2025-08" db="UniProtKB">
        <authorList>
            <consortium name="RefSeq"/>
        </authorList>
    </citation>
    <scope>IDENTIFICATION</scope>
    <source>
        <tissue evidence="9">Leaf</tissue>
    </source>
</reference>
<dbReference type="CDD" id="cd23509">
    <property type="entry name" value="Gnk2-like"/>
    <property type="match status" value="1"/>
</dbReference>
<evidence type="ECO:0000256" key="6">
    <source>
        <dbReference type="SAM" id="MobiDB-lite"/>
    </source>
</evidence>
<dbReference type="InterPro" id="IPR050581">
    <property type="entry name" value="CRR_secretory_protein"/>
</dbReference>
<evidence type="ECO:0000256" key="5">
    <source>
        <dbReference type="ARBA" id="ARBA00038515"/>
    </source>
</evidence>
<comment type="similarity">
    <text evidence="5">Belongs to the cysteine-rich repeat secretory protein family.</text>
</comment>
<feature type="domain" description="Gnk2-homologous" evidence="7">
    <location>
        <begin position="1"/>
        <end position="84"/>
    </location>
</feature>
<dbReference type="Pfam" id="PF01657">
    <property type="entry name" value="Stress-antifung"/>
    <property type="match status" value="1"/>
</dbReference>
<protein>
    <submittedName>
        <fullName evidence="9">Cysteine-rich repeat secretory protein 38-like</fullName>
    </submittedName>
</protein>
<evidence type="ECO:0000256" key="3">
    <source>
        <dbReference type="ARBA" id="ARBA00022729"/>
    </source>
</evidence>
<sequence length="141" mass="15188">MSRAQESGHDNLASSTKKQGFGSSSFGDGKGQVFGQALCGPDPDGSACGDYIGIASQEIISKCNKADVDIWYDYCQISYSYSNFSSTMTYFGKYHDSNNREKNVSNPNEMNTILKKLMIGLISEATSVPSMFAGGESKLSS</sequence>
<evidence type="ECO:0000259" key="7">
    <source>
        <dbReference type="PROSITE" id="PS51473"/>
    </source>
</evidence>
<organism evidence="8 9">
    <name type="scientific">Rhodamnia argentea</name>
    <dbReference type="NCBI Taxonomy" id="178133"/>
    <lineage>
        <taxon>Eukaryota</taxon>
        <taxon>Viridiplantae</taxon>
        <taxon>Streptophyta</taxon>
        <taxon>Embryophyta</taxon>
        <taxon>Tracheophyta</taxon>
        <taxon>Spermatophyta</taxon>
        <taxon>Magnoliopsida</taxon>
        <taxon>eudicotyledons</taxon>
        <taxon>Gunneridae</taxon>
        <taxon>Pentapetalae</taxon>
        <taxon>rosids</taxon>
        <taxon>malvids</taxon>
        <taxon>Myrtales</taxon>
        <taxon>Myrtaceae</taxon>
        <taxon>Myrtoideae</taxon>
        <taxon>Myrteae</taxon>
        <taxon>Australasian group</taxon>
        <taxon>Rhodamnia</taxon>
    </lineage>
</organism>
<evidence type="ECO:0000256" key="1">
    <source>
        <dbReference type="ARBA" id="ARBA00004613"/>
    </source>
</evidence>
<evidence type="ECO:0000256" key="4">
    <source>
        <dbReference type="ARBA" id="ARBA00022737"/>
    </source>
</evidence>
<dbReference type="PROSITE" id="PS51473">
    <property type="entry name" value="GNK2"/>
    <property type="match status" value="1"/>
</dbReference>
<dbReference type="PANTHER" id="PTHR32411:SF43">
    <property type="entry name" value="CYSTEINE-RICH REPEAT SECRETORY PROTEIN 38"/>
    <property type="match status" value="1"/>
</dbReference>
<keyword evidence="2" id="KW-0964">Secreted</keyword>
<dbReference type="GeneID" id="125314299"/>
<evidence type="ECO:0000313" key="8">
    <source>
        <dbReference type="Proteomes" id="UP000827889"/>
    </source>
</evidence>